<evidence type="ECO:0000256" key="3">
    <source>
        <dbReference type="ARBA" id="ARBA00022563"/>
    </source>
</evidence>
<organism evidence="7 8">
    <name type="scientific">Dinothrombium tinctorium</name>
    <dbReference type="NCBI Taxonomy" id="1965070"/>
    <lineage>
        <taxon>Eukaryota</taxon>
        <taxon>Metazoa</taxon>
        <taxon>Ecdysozoa</taxon>
        <taxon>Arthropoda</taxon>
        <taxon>Chelicerata</taxon>
        <taxon>Arachnida</taxon>
        <taxon>Acari</taxon>
        <taxon>Acariformes</taxon>
        <taxon>Trombidiformes</taxon>
        <taxon>Prostigmata</taxon>
        <taxon>Anystina</taxon>
        <taxon>Parasitengona</taxon>
        <taxon>Trombidioidea</taxon>
        <taxon>Trombidiidae</taxon>
        <taxon>Dinothrombium</taxon>
    </lineage>
</organism>
<evidence type="ECO:0000256" key="5">
    <source>
        <dbReference type="ARBA" id="ARBA00022741"/>
    </source>
</evidence>
<dbReference type="InterPro" id="IPR020628">
    <property type="entry name" value="Formate_THF_ligase_CS"/>
</dbReference>
<keyword evidence="8" id="KW-1185">Reference proteome</keyword>
<evidence type="ECO:0000256" key="1">
    <source>
        <dbReference type="ARBA" id="ARBA00004777"/>
    </source>
</evidence>
<dbReference type="Pfam" id="PF01268">
    <property type="entry name" value="FTHFS"/>
    <property type="match status" value="1"/>
</dbReference>
<dbReference type="GO" id="GO:0004329">
    <property type="term" value="F:formate-tetrahydrofolate ligase activity"/>
    <property type="evidence" value="ECO:0007669"/>
    <property type="project" value="UniProtKB-EC"/>
</dbReference>
<keyword evidence="3" id="KW-0554">One-carbon metabolism</keyword>
<dbReference type="FunFam" id="3.40.50.300:FF:001522">
    <property type="entry name" value="Probable MIS1-C1-tetrahydrofolate synthase, mitochondrial"/>
    <property type="match status" value="1"/>
</dbReference>
<dbReference type="InterPro" id="IPR027417">
    <property type="entry name" value="P-loop_NTPase"/>
</dbReference>
<gene>
    <name evidence="7" type="ORF">B4U79_15792</name>
</gene>
<dbReference type="GO" id="GO:0005524">
    <property type="term" value="F:ATP binding"/>
    <property type="evidence" value="ECO:0007669"/>
    <property type="project" value="UniProtKB-KW"/>
</dbReference>
<reference evidence="7 8" key="1">
    <citation type="journal article" date="2018" name="Gigascience">
        <title>Genomes of trombidid mites reveal novel predicted allergens and laterally-transferred genes associated with secondary metabolism.</title>
        <authorList>
            <person name="Dong X."/>
            <person name="Chaisiri K."/>
            <person name="Xia D."/>
            <person name="Armstrong S.D."/>
            <person name="Fang Y."/>
            <person name="Donnelly M.J."/>
            <person name="Kadowaki T."/>
            <person name="McGarry J.W."/>
            <person name="Darby A.C."/>
            <person name="Makepeace B.L."/>
        </authorList>
    </citation>
    <scope>NUCLEOTIDE SEQUENCE [LARGE SCALE GENOMIC DNA]</scope>
    <source>
        <strain evidence="7">UoL-WK</strain>
    </source>
</reference>
<dbReference type="Gene3D" id="1.10.8.770">
    <property type="match status" value="1"/>
</dbReference>
<dbReference type="Gene3D" id="3.10.410.10">
    <property type="entry name" value="Formyltetrahydrofolate synthetase, domain 3"/>
    <property type="match status" value="1"/>
</dbReference>
<dbReference type="GO" id="GO:0035999">
    <property type="term" value="P:tetrahydrofolate interconversion"/>
    <property type="evidence" value="ECO:0007669"/>
    <property type="project" value="UniProtKB-UniPathway"/>
</dbReference>
<dbReference type="HAMAP" id="MF_01543">
    <property type="entry name" value="FTHFS"/>
    <property type="match status" value="1"/>
</dbReference>
<dbReference type="UniPathway" id="UPA00193"/>
<evidence type="ECO:0000256" key="6">
    <source>
        <dbReference type="ARBA" id="ARBA00022840"/>
    </source>
</evidence>
<dbReference type="FunFam" id="3.10.410.10:FF:000001">
    <property type="entry name" value="Putative formate--tetrahydrofolate ligase"/>
    <property type="match status" value="1"/>
</dbReference>
<protein>
    <recommendedName>
        <fullName evidence="2">formate--tetrahydrofolate ligase</fullName>
        <ecNumber evidence="2">6.3.4.3</ecNumber>
    </recommendedName>
</protein>
<keyword evidence="4" id="KW-0436">Ligase</keyword>
<sequence length="647" mass="70296">MQSNSNLLKNGWKLECLKLNKVKPVPSDIEIVRAHKCKPIAQLANEINLDKYDLYGQYKAKVTMQTPDVSDPSSRGKYVVVTGITPTPLGEGKSTTTIGLAQSIGAIIGKNCFACIRQPSQGPTFGIKGGAAGGGYSQVMPMEDFNLHLTGDIHAITAANNLIAAAIDARAFHETTQSDQALFNRLVPFKHGKREFNKIQKKRLEKLGINPNAKPGDLLPEQVRDFSRLNIDTKAIIWHRVMDINDRFLRKITIGQGSNEKGFSREEQFDISVASELMAVLALANDLRDVRERVGRIVVAQSRHDPPRAITCEDLGVAGAVTVLLKDAVKPTLIQTLEGTPVLVHCGPFANIAHGNSSIIADKIALKLVGTDGYVLTECGFGADVGLEKFINIKCRTSGILPDCVVIVASVRALKMHGGGPTVTPGAPIPKAYQEENLELLKNGLCNLKAHLHNITQHFQLPVVVAINRFTSDTEAELQLVRKEALAAGATDACIADNWAQGGEGAIDLANAVIRTCEKNSMTGRYLYDERLSIKQKIERIACTIYGAESVEYSEVADDKIKRFEAFGYSKLPVCIAKTHLSLSHDPNIKGAPSGFRFPIIDIRVAAGAGFVYPLAGTIQTMPGLPTRPAFYDIDIDPDTEEIEGLF</sequence>
<keyword evidence="6" id="KW-0067">ATP-binding</keyword>
<dbReference type="OrthoDB" id="1845775at2759"/>
<dbReference type="SUPFAM" id="SSF52540">
    <property type="entry name" value="P-loop containing nucleoside triphosphate hydrolases"/>
    <property type="match status" value="1"/>
</dbReference>
<evidence type="ECO:0000313" key="8">
    <source>
        <dbReference type="Proteomes" id="UP000285301"/>
    </source>
</evidence>
<dbReference type="AlphaFoldDB" id="A0A3S3QB69"/>
<name>A0A3S3QB69_9ACAR</name>
<keyword evidence="5" id="KW-0547">Nucleotide-binding</keyword>
<dbReference type="EC" id="6.3.4.3" evidence="2"/>
<dbReference type="PROSITE" id="PS00722">
    <property type="entry name" value="FTHFS_2"/>
    <property type="match status" value="1"/>
</dbReference>
<dbReference type="PROSITE" id="PS00721">
    <property type="entry name" value="FTHFS_1"/>
    <property type="match status" value="1"/>
</dbReference>
<comment type="caution">
    <text evidence="7">The sequence shown here is derived from an EMBL/GenBank/DDBJ whole genome shotgun (WGS) entry which is preliminary data.</text>
</comment>
<dbReference type="CDD" id="cd00477">
    <property type="entry name" value="FTHFS"/>
    <property type="match status" value="1"/>
</dbReference>
<dbReference type="EMBL" id="NCKU01000117">
    <property type="protein sequence ID" value="RWS17122.1"/>
    <property type="molecule type" value="Genomic_DNA"/>
</dbReference>
<accession>A0A3S3QB69</accession>
<evidence type="ECO:0000256" key="4">
    <source>
        <dbReference type="ARBA" id="ARBA00022598"/>
    </source>
</evidence>
<comment type="pathway">
    <text evidence="1">One-carbon metabolism; tetrahydrofolate interconversion.</text>
</comment>
<dbReference type="FunFam" id="3.40.50.300:FF:000245">
    <property type="entry name" value="C-1-tetrahydrofolate synthase, cytoplasmic"/>
    <property type="match status" value="1"/>
</dbReference>
<dbReference type="STRING" id="1965070.A0A3S3QB69"/>
<dbReference type="Gene3D" id="3.40.50.300">
    <property type="entry name" value="P-loop containing nucleotide triphosphate hydrolases"/>
    <property type="match status" value="2"/>
</dbReference>
<dbReference type="InterPro" id="IPR000559">
    <property type="entry name" value="Formate_THF_ligase"/>
</dbReference>
<dbReference type="Proteomes" id="UP000285301">
    <property type="component" value="Unassembled WGS sequence"/>
</dbReference>
<proteinExistence type="inferred from homology"/>
<evidence type="ECO:0000256" key="2">
    <source>
        <dbReference type="ARBA" id="ARBA00012295"/>
    </source>
</evidence>
<evidence type="ECO:0000313" key="7">
    <source>
        <dbReference type="EMBL" id="RWS17122.1"/>
    </source>
</evidence>